<dbReference type="EMBL" id="ML978124">
    <property type="protein sequence ID" value="KAF2100881.1"/>
    <property type="molecule type" value="Genomic_DNA"/>
</dbReference>
<sequence>MALFEAFSFSPSERHPSSLSHHILQVSPMSTPTSAYEPVPASRRHSLAISELSHKFSEQNISKPPSSIPPPSYFDIPVSPSAAPAVRQSSPPRDRSWSPPLGGGYRRLSAAAIRAQRQANIRLLSDQSHLRELSALVEQMVDSGSQCRVCTSTSSSTATSPTLSTATSLPQSPIDEGIDEMECAEGEDEDYPSRSLNFRRSGDVAAMAAPGAAAAACVRKDVRVRKQRRYRSSR</sequence>
<organism evidence="2 3">
    <name type="scientific">Rhizodiscina lignyota</name>
    <dbReference type="NCBI Taxonomy" id="1504668"/>
    <lineage>
        <taxon>Eukaryota</taxon>
        <taxon>Fungi</taxon>
        <taxon>Dikarya</taxon>
        <taxon>Ascomycota</taxon>
        <taxon>Pezizomycotina</taxon>
        <taxon>Dothideomycetes</taxon>
        <taxon>Pleosporomycetidae</taxon>
        <taxon>Aulographales</taxon>
        <taxon>Rhizodiscinaceae</taxon>
        <taxon>Rhizodiscina</taxon>
    </lineage>
</organism>
<evidence type="ECO:0000313" key="3">
    <source>
        <dbReference type="Proteomes" id="UP000799772"/>
    </source>
</evidence>
<proteinExistence type="predicted"/>
<feature type="region of interest" description="Disordered" evidence="1">
    <location>
        <begin position="152"/>
        <end position="174"/>
    </location>
</feature>
<feature type="compositionally biased region" description="Low complexity" evidence="1">
    <location>
        <begin position="152"/>
        <end position="170"/>
    </location>
</feature>
<accession>A0A9P4IFM7</accession>
<reference evidence="2" key="1">
    <citation type="journal article" date="2020" name="Stud. Mycol.">
        <title>101 Dothideomycetes genomes: a test case for predicting lifestyles and emergence of pathogens.</title>
        <authorList>
            <person name="Haridas S."/>
            <person name="Albert R."/>
            <person name="Binder M."/>
            <person name="Bloem J."/>
            <person name="Labutti K."/>
            <person name="Salamov A."/>
            <person name="Andreopoulos B."/>
            <person name="Baker S."/>
            <person name="Barry K."/>
            <person name="Bills G."/>
            <person name="Bluhm B."/>
            <person name="Cannon C."/>
            <person name="Castanera R."/>
            <person name="Culley D."/>
            <person name="Daum C."/>
            <person name="Ezra D."/>
            <person name="Gonzalez J."/>
            <person name="Henrissat B."/>
            <person name="Kuo A."/>
            <person name="Liang C."/>
            <person name="Lipzen A."/>
            <person name="Lutzoni F."/>
            <person name="Magnuson J."/>
            <person name="Mondo S."/>
            <person name="Nolan M."/>
            <person name="Ohm R."/>
            <person name="Pangilinan J."/>
            <person name="Park H.-J."/>
            <person name="Ramirez L."/>
            <person name="Alfaro M."/>
            <person name="Sun H."/>
            <person name="Tritt A."/>
            <person name="Yoshinaga Y."/>
            <person name="Zwiers L.-H."/>
            <person name="Turgeon B."/>
            <person name="Goodwin S."/>
            <person name="Spatafora J."/>
            <person name="Crous P."/>
            <person name="Grigoriev I."/>
        </authorList>
    </citation>
    <scope>NUCLEOTIDE SEQUENCE</scope>
    <source>
        <strain evidence="2">CBS 133067</strain>
    </source>
</reference>
<comment type="caution">
    <text evidence="2">The sequence shown here is derived from an EMBL/GenBank/DDBJ whole genome shotgun (WGS) entry which is preliminary data.</text>
</comment>
<dbReference type="Proteomes" id="UP000799772">
    <property type="component" value="Unassembled WGS sequence"/>
</dbReference>
<dbReference type="AlphaFoldDB" id="A0A9P4IFM7"/>
<feature type="region of interest" description="Disordered" evidence="1">
    <location>
        <begin position="56"/>
        <end position="103"/>
    </location>
</feature>
<protein>
    <submittedName>
        <fullName evidence="2">Uncharacterized protein</fullName>
    </submittedName>
</protein>
<evidence type="ECO:0000256" key="1">
    <source>
        <dbReference type="SAM" id="MobiDB-lite"/>
    </source>
</evidence>
<gene>
    <name evidence="2" type="ORF">NA57DRAFT_54954</name>
</gene>
<keyword evidence="3" id="KW-1185">Reference proteome</keyword>
<name>A0A9P4IFM7_9PEZI</name>
<evidence type="ECO:0000313" key="2">
    <source>
        <dbReference type="EMBL" id="KAF2100881.1"/>
    </source>
</evidence>
<dbReference type="OrthoDB" id="3910171at2759"/>